<keyword evidence="2 4" id="KW-0694">RNA-binding</keyword>
<dbReference type="SMART" id="SM00363">
    <property type="entry name" value="S4"/>
    <property type="match status" value="1"/>
</dbReference>
<feature type="domain" description="RNA-binding S4" evidence="6">
    <location>
        <begin position="5"/>
        <end position="63"/>
    </location>
</feature>
<dbReference type="PANTHER" id="PTHR47683:SF4">
    <property type="entry name" value="PSEUDOURIDINE SYNTHASE"/>
    <property type="match status" value="1"/>
</dbReference>
<dbReference type="GO" id="GO:0005829">
    <property type="term" value="C:cytosol"/>
    <property type="evidence" value="ECO:0007669"/>
    <property type="project" value="UniProtKB-ARBA"/>
</dbReference>
<organism evidence="7 8">
    <name type="scientific">Sinobaca qinghaiensis</name>
    <dbReference type="NCBI Taxonomy" id="342944"/>
    <lineage>
        <taxon>Bacteria</taxon>
        <taxon>Bacillati</taxon>
        <taxon>Bacillota</taxon>
        <taxon>Bacilli</taxon>
        <taxon>Bacillales</taxon>
        <taxon>Sporolactobacillaceae</taxon>
        <taxon>Sinobaca</taxon>
    </lineage>
</organism>
<dbReference type="EC" id="5.4.99.-" evidence="5"/>
<dbReference type="InterPro" id="IPR000748">
    <property type="entry name" value="PsdUridine_synth_RsuA/RluB/E/F"/>
</dbReference>
<dbReference type="InterPro" id="IPR006145">
    <property type="entry name" value="PsdUridine_synth_RsuA/RluA"/>
</dbReference>
<dbReference type="Pfam" id="PF01479">
    <property type="entry name" value="S4"/>
    <property type="match status" value="1"/>
</dbReference>
<comment type="similarity">
    <text evidence="1 5">Belongs to the pseudouridine synthase RsuA family.</text>
</comment>
<evidence type="ECO:0000313" key="7">
    <source>
        <dbReference type="EMBL" id="RKD68779.1"/>
    </source>
</evidence>
<name>A0A419UW20_9BACL</name>
<dbReference type="RefSeq" id="WP_245961013.1">
    <property type="nucleotide sequence ID" value="NZ_RAPK01000012.1"/>
</dbReference>
<dbReference type="InterPro" id="IPR036986">
    <property type="entry name" value="S4_RNA-bd_sf"/>
</dbReference>
<dbReference type="InterPro" id="IPR050343">
    <property type="entry name" value="RsuA_PseudoU_synthase"/>
</dbReference>
<dbReference type="GO" id="GO:0000455">
    <property type="term" value="P:enzyme-directed rRNA pseudouridine synthesis"/>
    <property type="evidence" value="ECO:0007669"/>
    <property type="project" value="UniProtKB-ARBA"/>
</dbReference>
<dbReference type="GO" id="GO:0003723">
    <property type="term" value="F:RNA binding"/>
    <property type="evidence" value="ECO:0007669"/>
    <property type="project" value="UniProtKB-KW"/>
</dbReference>
<keyword evidence="3 5" id="KW-0413">Isomerase</keyword>
<sequence length="239" mass="27117">MRSRMRIDKLLAHTGYGTRTEVKKLVKQGAVEADGKKIKSFSAQVNPDKDVITVKGEPVEYREFVYLMMNKPQGVISATEDDMHETVVNILEWDDLVRRPFPVGRLDKDTEGLLILTNDGKFAHGITSPKKHVAKVYEAVLDENVTEEDKKAFTQGIVLDDGYETKPAVLEEVDEAEKLVHITISEGKFHQVKRMCHAVGKEVLFLKRIQIGSISLDPKLKPGEYRDLREEEIEELQNS</sequence>
<dbReference type="InterPro" id="IPR020094">
    <property type="entry name" value="TruA/RsuA/RluB/E/F_N"/>
</dbReference>
<dbReference type="CDD" id="cd02553">
    <property type="entry name" value="PseudoU_synth_RsuA"/>
    <property type="match status" value="1"/>
</dbReference>
<evidence type="ECO:0000313" key="8">
    <source>
        <dbReference type="Proteomes" id="UP000285120"/>
    </source>
</evidence>
<evidence type="ECO:0000259" key="6">
    <source>
        <dbReference type="SMART" id="SM00363"/>
    </source>
</evidence>
<evidence type="ECO:0000256" key="5">
    <source>
        <dbReference type="RuleBase" id="RU003887"/>
    </source>
</evidence>
<dbReference type="InterPro" id="IPR002942">
    <property type="entry name" value="S4_RNA-bd"/>
</dbReference>
<dbReference type="Gene3D" id="3.30.70.580">
    <property type="entry name" value="Pseudouridine synthase I, catalytic domain, N-terminal subdomain"/>
    <property type="match status" value="1"/>
</dbReference>
<dbReference type="GO" id="GO:0120159">
    <property type="term" value="F:rRNA pseudouridine synthase activity"/>
    <property type="evidence" value="ECO:0007669"/>
    <property type="project" value="UniProtKB-ARBA"/>
</dbReference>
<comment type="caution">
    <text evidence="7">The sequence shown here is derived from an EMBL/GenBank/DDBJ whole genome shotgun (WGS) entry which is preliminary data.</text>
</comment>
<dbReference type="Gene3D" id="3.10.290.10">
    <property type="entry name" value="RNA-binding S4 domain"/>
    <property type="match status" value="1"/>
</dbReference>
<dbReference type="InterPro" id="IPR020103">
    <property type="entry name" value="PsdUridine_synth_cat_dom_sf"/>
</dbReference>
<dbReference type="Gene3D" id="3.30.70.1560">
    <property type="entry name" value="Alpha-L RNA-binding motif"/>
    <property type="match status" value="1"/>
</dbReference>
<gene>
    <name evidence="7" type="ORF">ATL39_3241</name>
</gene>
<dbReference type="PROSITE" id="PS50889">
    <property type="entry name" value="S4"/>
    <property type="match status" value="1"/>
</dbReference>
<evidence type="ECO:0000256" key="4">
    <source>
        <dbReference type="PROSITE-ProRule" id="PRU00182"/>
    </source>
</evidence>
<evidence type="ECO:0000256" key="1">
    <source>
        <dbReference type="ARBA" id="ARBA00008348"/>
    </source>
</evidence>
<dbReference type="PANTHER" id="PTHR47683">
    <property type="entry name" value="PSEUDOURIDINE SYNTHASE FAMILY PROTEIN-RELATED"/>
    <property type="match status" value="1"/>
</dbReference>
<dbReference type="AlphaFoldDB" id="A0A419UW20"/>
<dbReference type="Proteomes" id="UP000285120">
    <property type="component" value="Unassembled WGS sequence"/>
</dbReference>
<dbReference type="FunFam" id="3.30.70.1560:FF:000001">
    <property type="entry name" value="Pseudouridine synthase"/>
    <property type="match status" value="1"/>
</dbReference>
<keyword evidence="8" id="KW-1185">Reference proteome</keyword>
<proteinExistence type="inferred from homology"/>
<dbReference type="Pfam" id="PF00849">
    <property type="entry name" value="PseudoU_synth_2"/>
    <property type="match status" value="1"/>
</dbReference>
<dbReference type="EMBL" id="RAPK01000012">
    <property type="protein sequence ID" value="RKD68779.1"/>
    <property type="molecule type" value="Genomic_DNA"/>
</dbReference>
<dbReference type="PROSITE" id="PS01149">
    <property type="entry name" value="PSI_RSU"/>
    <property type="match status" value="1"/>
</dbReference>
<dbReference type="SUPFAM" id="SSF55120">
    <property type="entry name" value="Pseudouridine synthase"/>
    <property type="match status" value="1"/>
</dbReference>
<evidence type="ECO:0000256" key="3">
    <source>
        <dbReference type="ARBA" id="ARBA00023235"/>
    </source>
</evidence>
<dbReference type="InterPro" id="IPR042092">
    <property type="entry name" value="PsdUridine_s_RsuA/RluB/E/F_cat"/>
</dbReference>
<evidence type="ECO:0000256" key="2">
    <source>
        <dbReference type="ARBA" id="ARBA00022884"/>
    </source>
</evidence>
<protein>
    <recommendedName>
        <fullName evidence="5">Pseudouridine synthase</fullName>
        <ecNumber evidence="5">5.4.99.-</ecNumber>
    </recommendedName>
</protein>
<accession>A0A419UW20</accession>
<reference evidence="7 8" key="1">
    <citation type="submission" date="2018-09" db="EMBL/GenBank/DDBJ databases">
        <title>Genomic Encyclopedia of Archaeal and Bacterial Type Strains, Phase II (KMG-II): from individual species to whole genera.</title>
        <authorList>
            <person name="Goeker M."/>
        </authorList>
    </citation>
    <scope>NUCLEOTIDE SEQUENCE [LARGE SCALE GENOMIC DNA]</scope>
    <source>
        <strain evidence="7 8">DSM 17008</strain>
    </source>
</reference>
<dbReference type="InterPro" id="IPR018496">
    <property type="entry name" value="PsdUridine_synth_RsuA/RluB_CS"/>
</dbReference>
<dbReference type="SUPFAM" id="SSF55174">
    <property type="entry name" value="Alpha-L RNA-binding motif"/>
    <property type="match status" value="1"/>
</dbReference>
<dbReference type="NCBIfam" id="TIGR00093">
    <property type="entry name" value="pseudouridine synthase"/>
    <property type="match status" value="1"/>
</dbReference>
<dbReference type="CDD" id="cd00165">
    <property type="entry name" value="S4"/>
    <property type="match status" value="1"/>
</dbReference>